<keyword evidence="6" id="KW-1185">Reference proteome</keyword>
<dbReference type="EMBL" id="PYYB01000001">
    <property type="protein sequence ID" value="PTL58802.1"/>
    <property type="molecule type" value="Genomic_DNA"/>
</dbReference>
<dbReference type="PANTHER" id="PTHR33744:SF1">
    <property type="entry name" value="DNA-BINDING TRANSCRIPTIONAL ACTIVATOR ADER"/>
    <property type="match status" value="1"/>
</dbReference>
<dbReference type="Pfam" id="PF14361">
    <property type="entry name" value="RsbRD_N"/>
    <property type="match status" value="1"/>
</dbReference>
<evidence type="ECO:0000313" key="5">
    <source>
        <dbReference type="EMBL" id="PTL58802.1"/>
    </source>
</evidence>
<dbReference type="InterPro" id="IPR041522">
    <property type="entry name" value="CdaR_GGDEF"/>
</dbReference>
<dbReference type="Pfam" id="PF13556">
    <property type="entry name" value="HTH_30"/>
    <property type="match status" value="1"/>
</dbReference>
<dbReference type="InterPro" id="IPR051448">
    <property type="entry name" value="CdaR-like_regulators"/>
</dbReference>
<protein>
    <recommendedName>
        <fullName evidence="7">PucR family transcriptional regulator</fullName>
    </recommendedName>
</protein>
<evidence type="ECO:0000256" key="1">
    <source>
        <dbReference type="ARBA" id="ARBA00006754"/>
    </source>
</evidence>
<comment type="caution">
    <text evidence="5">The sequence shown here is derived from an EMBL/GenBank/DDBJ whole genome shotgun (WGS) entry which is preliminary data.</text>
</comment>
<evidence type="ECO:0008006" key="7">
    <source>
        <dbReference type="Google" id="ProtNLM"/>
    </source>
</evidence>
<proteinExistence type="inferred from homology"/>
<dbReference type="Proteomes" id="UP000240739">
    <property type="component" value="Unassembled WGS sequence"/>
</dbReference>
<dbReference type="InterPro" id="IPR042070">
    <property type="entry name" value="PucR_C-HTH_sf"/>
</dbReference>
<feature type="domain" description="CdaR GGDEF-like" evidence="4">
    <location>
        <begin position="175"/>
        <end position="272"/>
    </location>
</feature>
<reference evidence="5 6" key="1">
    <citation type="submission" date="2018-03" db="EMBL/GenBank/DDBJ databases">
        <title>Aquarubrobacter algicola gen. nov., sp. nov., a novel actinobacterium isolated from shallow eutrophic lake during the end of cyanobacterial harmful algal blooms.</title>
        <authorList>
            <person name="Chun S.J."/>
        </authorList>
    </citation>
    <scope>NUCLEOTIDE SEQUENCE [LARGE SCALE GENOMIC DNA]</scope>
    <source>
        <strain evidence="5 6">Seoho-28</strain>
    </source>
</reference>
<organism evidence="5 6">
    <name type="scientific">Paraconexibacter algicola</name>
    <dbReference type="NCBI Taxonomy" id="2133960"/>
    <lineage>
        <taxon>Bacteria</taxon>
        <taxon>Bacillati</taxon>
        <taxon>Actinomycetota</taxon>
        <taxon>Thermoleophilia</taxon>
        <taxon>Solirubrobacterales</taxon>
        <taxon>Paraconexibacteraceae</taxon>
        <taxon>Paraconexibacter</taxon>
    </lineage>
</organism>
<dbReference type="Gene3D" id="1.10.10.2840">
    <property type="entry name" value="PucR C-terminal helix-turn-helix domain"/>
    <property type="match status" value="1"/>
</dbReference>
<dbReference type="AlphaFoldDB" id="A0A2T4UHT1"/>
<dbReference type="PANTHER" id="PTHR33744">
    <property type="entry name" value="CARBOHYDRATE DIACID REGULATOR"/>
    <property type="match status" value="1"/>
</dbReference>
<accession>A0A2T4UHT1</accession>
<comment type="similarity">
    <text evidence="1">Belongs to the CdaR family.</text>
</comment>
<evidence type="ECO:0000259" key="3">
    <source>
        <dbReference type="Pfam" id="PF14361"/>
    </source>
</evidence>
<name>A0A2T4UHT1_9ACTN</name>
<dbReference type="InterPro" id="IPR025751">
    <property type="entry name" value="RsbRD_N_dom"/>
</dbReference>
<evidence type="ECO:0000259" key="2">
    <source>
        <dbReference type="Pfam" id="PF13556"/>
    </source>
</evidence>
<dbReference type="InterPro" id="IPR025736">
    <property type="entry name" value="PucR_C-HTH_dom"/>
</dbReference>
<feature type="domain" description="RsbT co-antagonist protein RsbRD N-terminal" evidence="3">
    <location>
        <begin position="15"/>
        <end position="160"/>
    </location>
</feature>
<evidence type="ECO:0000259" key="4">
    <source>
        <dbReference type="Pfam" id="PF17853"/>
    </source>
</evidence>
<evidence type="ECO:0000313" key="6">
    <source>
        <dbReference type="Proteomes" id="UP000240739"/>
    </source>
</evidence>
<feature type="domain" description="PucR C-terminal helix-turn-helix" evidence="2">
    <location>
        <begin position="319"/>
        <end position="364"/>
    </location>
</feature>
<gene>
    <name evidence="5" type="ORF">C7Y72_03620</name>
</gene>
<sequence>MECVAGALVAREGELEATMLARFGAQAPEAGTTTDPDVAVAMRASSRANLRAAIRHVVDGGPPLPHGAPVEALEEARTCAGAGIPVAPGLQTYRIGQAVVLDAVLDVLETLDDLDAATRSAALRRCTRRSFAYVDAIVPLVIDEYTRERDRLLRGREQRRAALVRDVLDGEPVDAGELGYDLAATHRAVIAWGPRAEAVLLALAAGLELRALTVTATATTVWGWFAGRAVADDRSLRAMAIPDGVGLAVGRPRAGADGFRASHREARAAQRIAAATGADVTFHDDVALEAVLLADESAARAFVEAELGALDGDRGGAKLRETLAAYAAAGFNASAAAATLGVNDRTVAYRLRTVEERLGRPVRSRLPELLAAIRVERVLGPPSG</sequence>
<dbReference type="Pfam" id="PF17853">
    <property type="entry name" value="GGDEF_2"/>
    <property type="match status" value="1"/>
</dbReference>